<evidence type="ECO:0000256" key="1">
    <source>
        <dbReference type="ARBA" id="ARBA00022729"/>
    </source>
</evidence>
<evidence type="ECO:0000256" key="2">
    <source>
        <dbReference type="ARBA" id="ARBA00023136"/>
    </source>
</evidence>
<dbReference type="InterPro" id="IPR007485">
    <property type="entry name" value="LPS_assembly_LptE"/>
</dbReference>
<protein>
    <recommendedName>
        <fullName evidence="6">LPS-assembly lipoprotein LptE</fullName>
    </recommendedName>
</protein>
<gene>
    <name evidence="6" type="primary">lptE</name>
    <name evidence="8" type="ORF">NCTC12229_00459</name>
</gene>
<dbReference type="GO" id="GO:0009279">
    <property type="term" value="C:cell outer membrane"/>
    <property type="evidence" value="ECO:0007669"/>
    <property type="project" value="UniProtKB-SubCell"/>
</dbReference>
<comment type="subcellular location">
    <subcellularLocation>
        <location evidence="6">Cell outer membrane</location>
        <topology evidence="6">Lipid-anchor</topology>
    </subcellularLocation>
</comment>
<dbReference type="Gene3D" id="3.30.160.150">
    <property type="entry name" value="Lipoprotein like domain"/>
    <property type="match status" value="1"/>
</dbReference>
<accession>A0A378WGM6</accession>
<reference evidence="8 9" key="1">
    <citation type="submission" date="2018-06" db="EMBL/GenBank/DDBJ databases">
        <authorList>
            <consortium name="Pathogen Informatics"/>
            <person name="Doyle S."/>
        </authorList>
    </citation>
    <scope>NUCLEOTIDE SEQUENCE [LARGE SCALE GENOMIC DNA]</scope>
    <source>
        <strain evidence="8 9">NCTC12229</strain>
    </source>
</reference>
<keyword evidence="1 6" id="KW-0732">Signal</keyword>
<dbReference type="EMBL" id="UGRS01000001">
    <property type="protein sequence ID" value="SUA36047.1"/>
    <property type="molecule type" value="Genomic_DNA"/>
</dbReference>
<keyword evidence="5 6" id="KW-0449">Lipoprotein</keyword>
<dbReference type="Proteomes" id="UP000254055">
    <property type="component" value="Unassembled WGS sequence"/>
</dbReference>
<keyword evidence="3 6" id="KW-0564">Palmitate</keyword>
<feature type="chain" id="PRO_5016589977" description="LPS-assembly lipoprotein LptE" evidence="7">
    <location>
        <begin position="25"/>
        <end position="159"/>
    </location>
</feature>
<dbReference type="RefSeq" id="WP_115133379.1">
    <property type="nucleotide sequence ID" value="NZ_UGRS01000001.1"/>
</dbReference>
<keyword evidence="2 6" id="KW-0472">Membrane</keyword>
<dbReference type="PANTHER" id="PTHR38098">
    <property type="entry name" value="LPS-ASSEMBLY LIPOPROTEIN LPTE"/>
    <property type="match status" value="1"/>
</dbReference>
<evidence type="ECO:0000256" key="5">
    <source>
        <dbReference type="ARBA" id="ARBA00023288"/>
    </source>
</evidence>
<dbReference type="Pfam" id="PF04390">
    <property type="entry name" value="LptE"/>
    <property type="match status" value="1"/>
</dbReference>
<name>A0A378WGM6_9NEIS</name>
<keyword evidence="4 6" id="KW-0998">Cell outer membrane</keyword>
<sequence>MKKIFLTTATLLIAACGFHLKGMAGTPGKLPYPSWHVEGVQSMRQPLENALRRADGKPVSAGQAQATIVVNAAQAQRDIHTITRAADINEYLLTLRVVAQMHVNGRPQGEPMVVLIERKMDYADSEVLGKQEEEATIWAEMRADAADQIVRRLTFLKAN</sequence>
<comment type="similarity">
    <text evidence="6">Belongs to the LptE lipoprotein family.</text>
</comment>
<dbReference type="GO" id="GO:1990351">
    <property type="term" value="C:transporter complex"/>
    <property type="evidence" value="ECO:0007669"/>
    <property type="project" value="TreeGrafter"/>
</dbReference>
<dbReference type="GO" id="GO:0043165">
    <property type="term" value="P:Gram-negative-bacterium-type cell outer membrane assembly"/>
    <property type="evidence" value="ECO:0007669"/>
    <property type="project" value="UniProtKB-UniRule"/>
</dbReference>
<dbReference type="HAMAP" id="MF_01186">
    <property type="entry name" value="LPS_assembly_LptE"/>
    <property type="match status" value="1"/>
</dbReference>
<comment type="subunit">
    <text evidence="6">Component of the lipopolysaccharide transport and assembly complex. Interacts with LptD.</text>
</comment>
<organism evidence="8 9">
    <name type="scientific">Neisseria zoodegmatis</name>
    <dbReference type="NCBI Taxonomy" id="326523"/>
    <lineage>
        <taxon>Bacteria</taxon>
        <taxon>Pseudomonadati</taxon>
        <taxon>Pseudomonadota</taxon>
        <taxon>Betaproteobacteria</taxon>
        <taxon>Neisseriales</taxon>
        <taxon>Neisseriaceae</taxon>
        <taxon>Neisseria</taxon>
    </lineage>
</organism>
<evidence type="ECO:0000313" key="8">
    <source>
        <dbReference type="EMBL" id="SUA36047.1"/>
    </source>
</evidence>
<proteinExistence type="inferred from homology"/>
<evidence type="ECO:0000313" key="9">
    <source>
        <dbReference type="Proteomes" id="UP000254055"/>
    </source>
</evidence>
<feature type="signal peptide" evidence="7">
    <location>
        <begin position="1"/>
        <end position="24"/>
    </location>
</feature>
<dbReference type="OrthoDB" id="5298094at2"/>
<dbReference type="PROSITE" id="PS51257">
    <property type="entry name" value="PROKAR_LIPOPROTEIN"/>
    <property type="match status" value="1"/>
</dbReference>
<dbReference type="PANTHER" id="PTHR38098:SF1">
    <property type="entry name" value="LPS-ASSEMBLY LIPOPROTEIN LPTE"/>
    <property type="match status" value="1"/>
</dbReference>
<evidence type="ECO:0000256" key="3">
    <source>
        <dbReference type="ARBA" id="ARBA00023139"/>
    </source>
</evidence>
<evidence type="ECO:0000256" key="7">
    <source>
        <dbReference type="SAM" id="SignalP"/>
    </source>
</evidence>
<comment type="function">
    <text evidence="6">Together with LptD, is involved in the assembly of lipopolysaccharide (LPS) at the surface of the outer membrane. Required for the proper assembly of LptD. Binds LPS and may serve as the LPS recognition site at the outer membrane.</text>
</comment>
<evidence type="ECO:0000256" key="4">
    <source>
        <dbReference type="ARBA" id="ARBA00023237"/>
    </source>
</evidence>
<evidence type="ECO:0000256" key="6">
    <source>
        <dbReference type="HAMAP-Rule" id="MF_01186"/>
    </source>
</evidence>
<dbReference type="AlphaFoldDB" id="A0A378WGM6"/>